<keyword evidence="4" id="KW-1185">Reference proteome</keyword>
<evidence type="ECO:0000313" key="3">
    <source>
        <dbReference type="EMBL" id="ERL10007.1"/>
    </source>
</evidence>
<comment type="caution">
    <text evidence="3">The sequence shown here is derived from an EMBL/GenBank/DDBJ whole genome shotgun (WGS) entry which is preliminary data.</text>
</comment>
<feature type="domain" description="Band 7" evidence="2">
    <location>
        <begin position="81"/>
        <end position="276"/>
    </location>
</feature>
<dbReference type="Proteomes" id="UP000016638">
    <property type="component" value="Unassembled WGS sequence"/>
</dbReference>
<dbReference type="AlphaFoldDB" id="U2V3S0"/>
<dbReference type="Gene3D" id="3.30.479.30">
    <property type="entry name" value="Band 7 domain"/>
    <property type="match status" value="1"/>
</dbReference>
<accession>U2V3S0</accession>
<dbReference type="PANTHER" id="PTHR43446:SF1">
    <property type="entry name" value="BAND 7 DOMAIN-CONTAINING PROTEIN"/>
    <property type="match status" value="1"/>
</dbReference>
<dbReference type="PANTHER" id="PTHR43446">
    <property type="entry name" value="MEMBRANE PROTEIN-RELATED"/>
    <property type="match status" value="1"/>
</dbReference>
<evidence type="ECO:0000313" key="4">
    <source>
        <dbReference type="Proteomes" id="UP000016638"/>
    </source>
</evidence>
<proteinExistence type="predicted"/>
<name>U2V3S0_9ACTN</name>
<dbReference type="Pfam" id="PF01145">
    <property type="entry name" value="Band_7"/>
    <property type="match status" value="1"/>
</dbReference>
<dbReference type="CDD" id="cd03402">
    <property type="entry name" value="SPFH_like_u2"/>
    <property type="match status" value="1"/>
</dbReference>
<feature type="transmembrane region" description="Helical" evidence="1">
    <location>
        <begin position="24"/>
        <end position="51"/>
    </location>
</feature>
<dbReference type="SMART" id="SM00244">
    <property type="entry name" value="PHB"/>
    <property type="match status" value="1"/>
</dbReference>
<keyword evidence="1" id="KW-0472">Membrane</keyword>
<feature type="transmembrane region" description="Helical" evidence="1">
    <location>
        <begin position="63"/>
        <end position="84"/>
    </location>
</feature>
<dbReference type="InterPro" id="IPR001107">
    <property type="entry name" value="Band_7"/>
</dbReference>
<reference evidence="3 4" key="1">
    <citation type="submission" date="2013-08" db="EMBL/GenBank/DDBJ databases">
        <authorList>
            <person name="Durkin A.S."/>
            <person name="Haft D.R."/>
            <person name="McCorrison J."/>
            <person name="Torralba M."/>
            <person name="Gillis M."/>
            <person name="Haft D.H."/>
            <person name="Methe B."/>
            <person name="Sutton G."/>
            <person name="Nelson K.E."/>
        </authorList>
    </citation>
    <scope>NUCLEOTIDE SEQUENCE [LARGE SCALE GENOMIC DNA]</scope>
    <source>
        <strain evidence="3 4">F0195</strain>
    </source>
</reference>
<dbReference type="SUPFAM" id="SSF117892">
    <property type="entry name" value="Band 7/SPFH domain"/>
    <property type="match status" value="1"/>
</dbReference>
<dbReference type="RefSeq" id="WP_021725300.1">
    <property type="nucleotide sequence ID" value="NZ_AWEZ01000017.1"/>
</dbReference>
<evidence type="ECO:0000256" key="1">
    <source>
        <dbReference type="SAM" id="Phobius"/>
    </source>
</evidence>
<gene>
    <name evidence="3" type="ORF">HMPREF1316_1449</name>
</gene>
<keyword evidence="1" id="KW-0812">Transmembrane</keyword>
<dbReference type="STRING" id="1125712.HMPREF1316_1449"/>
<organism evidence="3 4">
    <name type="scientific">Olsenella profusa F0195</name>
    <dbReference type="NCBI Taxonomy" id="1125712"/>
    <lineage>
        <taxon>Bacteria</taxon>
        <taxon>Bacillati</taxon>
        <taxon>Actinomycetota</taxon>
        <taxon>Coriobacteriia</taxon>
        <taxon>Coriobacteriales</taxon>
        <taxon>Atopobiaceae</taxon>
        <taxon>Olsenella</taxon>
    </lineage>
</organism>
<dbReference type="PATRIC" id="fig|1125712.3.peg.483"/>
<dbReference type="eggNOG" id="COG0330">
    <property type="taxonomic scope" value="Bacteria"/>
</dbReference>
<dbReference type="InterPro" id="IPR036013">
    <property type="entry name" value="Band_7/SPFH_dom_sf"/>
</dbReference>
<keyword evidence="1" id="KW-1133">Transmembrane helix</keyword>
<dbReference type="EMBL" id="AWEZ01000017">
    <property type="protein sequence ID" value="ERL10007.1"/>
    <property type="molecule type" value="Genomic_DNA"/>
</dbReference>
<evidence type="ECO:0000259" key="2">
    <source>
        <dbReference type="SMART" id="SM00244"/>
    </source>
</evidence>
<sequence length="344" mass="37429">MSTIESTPTETDNVERKLKAPSGWAMLLVALVTLALAIATLVGFIMTVASLPYEDAPLPSVGVAQLLGFLVLTALLLVMCNGFFTIQPGQARVCVLFGRYVGTVRDEGLHWANPFFSRSLGRTSDNDAPSPFVKGIPAAKGHMHGSKVSLRARTHEGERIKVNDRMGNPIEIATVVVWHVADTAKAIFNVDDYESYVSMQVETALRHVASIYAYDHMEDDDRATTITLRSNIEEVSDSLRRELSRKLGIAGIAVDDAHLTHLAYAPEIAQAMLRRQQADAIIAARKKIVEGAVSMVDMALSQLSDEGIVDFDDDRKAVMASNLMVVLCGESEAQPVVNTGSLYQ</sequence>
<protein>
    <submittedName>
        <fullName evidence="3">SPFH domain/Band 7 family protein</fullName>
    </submittedName>
</protein>